<evidence type="ECO:0000259" key="1">
    <source>
        <dbReference type="Pfam" id="PF02954"/>
    </source>
</evidence>
<dbReference type="AlphaFoldDB" id="A0A2M9PX59"/>
<proteinExistence type="predicted"/>
<dbReference type="Gene3D" id="1.10.10.60">
    <property type="entry name" value="Homeodomain-like"/>
    <property type="match status" value="1"/>
</dbReference>
<dbReference type="Pfam" id="PF02954">
    <property type="entry name" value="HTH_8"/>
    <property type="match status" value="1"/>
</dbReference>
<dbReference type="EMBL" id="PHQY01000736">
    <property type="protein sequence ID" value="PJO40403.1"/>
    <property type="molecule type" value="Genomic_DNA"/>
</dbReference>
<organism evidence="2 3">
    <name type="scientific">Lysinibacillus xylanilyticus</name>
    <dbReference type="NCBI Taxonomy" id="582475"/>
    <lineage>
        <taxon>Bacteria</taxon>
        <taxon>Bacillati</taxon>
        <taxon>Bacillota</taxon>
        <taxon>Bacilli</taxon>
        <taxon>Bacillales</taxon>
        <taxon>Bacillaceae</taxon>
        <taxon>Lysinibacillus</taxon>
    </lineage>
</organism>
<name>A0A2M9PX59_9BACI</name>
<dbReference type="Proteomes" id="UP000232101">
    <property type="component" value="Unassembled WGS sequence"/>
</dbReference>
<comment type="caution">
    <text evidence="2">The sequence shown here is derived from an EMBL/GenBank/DDBJ whole genome shotgun (WGS) entry which is preliminary data.</text>
</comment>
<protein>
    <recommendedName>
        <fullName evidence="1">DNA binding HTH domain-containing protein</fullName>
    </recommendedName>
</protein>
<dbReference type="InterPro" id="IPR009057">
    <property type="entry name" value="Homeodomain-like_sf"/>
</dbReference>
<dbReference type="GO" id="GO:0043565">
    <property type="term" value="F:sequence-specific DNA binding"/>
    <property type="evidence" value="ECO:0007669"/>
    <property type="project" value="InterPro"/>
</dbReference>
<sequence>MVGRMNELFLKNFVLSGLIDALLFLKKLLERHTNEEQYIRKVLTLCGGNISAAAKQLNISRQSLQYHMKKLAIQKEEFI</sequence>
<dbReference type="SUPFAM" id="SSF46689">
    <property type="entry name" value="Homeodomain-like"/>
    <property type="match status" value="1"/>
</dbReference>
<accession>A0A2M9PX59</accession>
<reference evidence="2 3" key="1">
    <citation type="submission" date="2017-11" db="EMBL/GenBank/DDBJ databases">
        <title>Bacterial isolate from king chilli rhizosphere.</title>
        <authorList>
            <person name="Takhelmayum P."/>
            <person name="Sarangthem I."/>
        </authorList>
    </citation>
    <scope>NUCLEOTIDE SEQUENCE [LARGE SCALE GENOMIC DNA]</scope>
    <source>
        <strain evidence="3">t26</strain>
    </source>
</reference>
<evidence type="ECO:0000313" key="3">
    <source>
        <dbReference type="Proteomes" id="UP000232101"/>
    </source>
</evidence>
<evidence type="ECO:0000313" key="2">
    <source>
        <dbReference type="EMBL" id="PJO40403.1"/>
    </source>
</evidence>
<gene>
    <name evidence="2" type="ORF">CWD94_28115</name>
</gene>
<dbReference type="InterPro" id="IPR002197">
    <property type="entry name" value="HTH_Fis"/>
</dbReference>
<feature type="domain" description="DNA binding HTH" evidence="1">
    <location>
        <begin position="35"/>
        <end position="71"/>
    </location>
</feature>
<dbReference type="PRINTS" id="PR01590">
    <property type="entry name" value="HTHFIS"/>
</dbReference>